<reference evidence="1" key="1">
    <citation type="journal article" date="2021" name="Sci. Rep.">
        <title>Diploid genomic architecture of Nitzschia inconspicua, an elite biomass production diatom.</title>
        <authorList>
            <person name="Oliver A."/>
            <person name="Podell S."/>
            <person name="Pinowska A."/>
            <person name="Traller J.C."/>
            <person name="Smith S.R."/>
            <person name="McClure R."/>
            <person name="Beliaev A."/>
            <person name="Bohutskyi P."/>
            <person name="Hill E.A."/>
            <person name="Rabines A."/>
            <person name="Zheng H."/>
            <person name="Allen L.Z."/>
            <person name="Kuo A."/>
            <person name="Grigoriev I.V."/>
            <person name="Allen A.E."/>
            <person name="Hazlebeck D."/>
            <person name="Allen E.E."/>
        </authorList>
    </citation>
    <scope>NUCLEOTIDE SEQUENCE</scope>
    <source>
        <strain evidence="1">Hildebrandi</strain>
    </source>
</reference>
<dbReference type="Proteomes" id="UP000693970">
    <property type="component" value="Unassembled WGS sequence"/>
</dbReference>
<protein>
    <submittedName>
        <fullName evidence="1">Integrase core domain containing protein</fullName>
    </submittedName>
</protein>
<reference evidence="1" key="2">
    <citation type="submission" date="2021-04" db="EMBL/GenBank/DDBJ databases">
        <authorList>
            <person name="Podell S."/>
        </authorList>
    </citation>
    <scope>NUCLEOTIDE SEQUENCE</scope>
    <source>
        <strain evidence="1">Hildebrandi</strain>
    </source>
</reference>
<comment type="caution">
    <text evidence="1">The sequence shown here is derived from an EMBL/GenBank/DDBJ whole genome shotgun (WGS) entry which is preliminary data.</text>
</comment>
<proteinExistence type="predicted"/>
<keyword evidence="2" id="KW-1185">Reference proteome</keyword>
<dbReference type="EMBL" id="JAGRRH010000007">
    <property type="protein sequence ID" value="KAG7366638.1"/>
    <property type="molecule type" value="Genomic_DNA"/>
</dbReference>
<evidence type="ECO:0000313" key="1">
    <source>
        <dbReference type="EMBL" id="KAG7366638.1"/>
    </source>
</evidence>
<dbReference type="OrthoDB" id="115473at2759"/>
<accession>A0A9K3LQI3</accession>
<evidence type="ECO:0000313" key="2">
    <source>
        <dbReference type="Proteomes" id="UP000693970"/>
    </source>
</evidence>
<sequence>MASRFFVPMGIRKKTYHDVFVALQEWATSYGPGIDLTMHMMRRIHGDYDSAFRNEELRSKAAQFNIKISFAAPRYQEQNGIHEANWRNIRNLAFAMMNPARVPKKFFHFAFENARKVHAVLTHNALTRADAKVQTPLVSYSHIEGRSIDSFTDFHFS</sequence>
<dbReference type="AlphaFoldDB" id="A0A9K3LQI3"/>
<gene>
    <name evidence="1" type="ORF">IV203_029308</name>
</gene>
<name>A0A9K3LQI3_9STRA</name>
<organism evidence="1 2">
    <name type="scientific">Nitzschia inconspicua</name>
    <dbReference type="NCBI Taxonomy" id="303405"/>
    <lineage>
        <taxon>Eukaryota</taxon>
        <taxon>Sar</taxon>
        <taxon>Stramenopiles</taxon>
        <taxon>Ochrophyta</taxon>
        <taxon>Bacillariophyta</taxon>
        <taxon>Bacillariophyceae</taxon>
        <taxon>Bacillariophycidae</taxon>
        <taxon>Bacillariales</taxon>
        <taxon>Bacillariaceae</taxon>
        <taxon>Nitzschia</taxon>
    </lineage>
</organism>